<dbReference type="EMBL" id="LR798207">
    <property type="protein sequence ID" value="CAB5178693.1"/>
    <property type="molecule type" value="Genomic_DNA"/>
</dbReference>
<organism evidence="1">
    <name type="scientific">uncultured Caudovirales phage</name>
    <dbReference type="NCBI Taxonomy" id="2100421"/>
    <lineage>
        <taxon>Viruses</taxon>
        <taxon>Duplodnaviria</taxon>
        <taxon>Heunggongvirae</taxon>
        <taxon>Uroviricota</taxon>
        <taxon>Caudoviricetes</taxon>
        <taxon>Peduoviridae</taxon>
        <taxon>Maltschvirus</taxon>
        <taxon>Maltschvirus maltsch</taxon>
    </lineage>
</organism>
<proteinExistence type="predicted"/>
<name>A0A6J7WDD6_9CAUD</name>
<evidence type="ECO:0000313" key="1">
    <source>
        <dbReference type="EMBL" id="CAB5178693.1"/>
    </source>
</evidence>
<gene>
    <name evidence="1" type="ORF">UFOVP158_26</name>
</gene>
<accession>A0A6J7WDD6</accession>
<sequence length="66" mass="7478">MIGIYTEAQEHAIELLPCLTAGFILSPYEMQDGKTKLFRDGFFIQFTWITLGIGVRYETDISNTGD</sequence>
<protein>
    <submittedName>
        <fullName evidence="1">Uncharacterized protein</fullName>
    </submittedName>
</protein>
<reference evidence="1" key="1">
    <citation type="submission" date="2020-05" db="EMBL/GenBank/DDBJ databases">
        <authorList>
            <person name="Chiriac C."/>
            <person name="Salcher M."/>
            <person name="Ghai R."/>
            <person name="Kavagutti S V."/>
        </authorList>
    </citation>
    <scope>NUCLEOTIDE SEQUENCE</scope>
</reference>